<comment type="caution">
    <text evidence="1">The sequence shown here is derived from an EMBL/GenBank/DDBJ whole genome shotgun (WGS) entry which is preliminary data.</text>
</comment>
<dbReference type="Proteomes" id="UP000614601">
    <property type="component" value="Unassembled WGS sequence"/>
</dbReference>
<accession>A0A811JQ81</accession>
<organism evidence="1 2">
    <name type="scientific">Bursaphelenchus okinawaensis</name>
    <dbReference type="NCBI Taxonomy" id="465554"/>
    <lineage>
        <taxon>Eukaryota</taxon>
        <taxon>Metazoa</taxon>
        <taxon>Ecdysozoa</taxon>
        <taxon>Nematoda</taxon>
        <taxon>Chromadorea</taxon>
        <taxon>Rhabditida</taxon>
        <taxon>Tylenchina</taxon>
        <taxon>Tylenchomorpha</taxon>
        <taxon>Aphelenchoidea</taxon>
        <taxon>Aphelenchoididae</taxon>
        <taxon>Bursaphelenchus</taxon>
    </lineage>
</organism>
<proteinExistence type="predicted"/>
<dbReference type="EMBL" id="CAJFDH010000001">
    <property type="protein sequence ID" value="CAD5205527.1"/>
    <property type="molecule type" value="Genomic_DNA"/>
</dbReference>
<name>A0A811JQ81_9BILA</name>
<sequence length="168" mass="19653">MKLPSMFKRWFLKKDKRYAEEKHNALLSIAELYSNKYENILVVQKSELGEDLWSQMGEANNEMMRIATSLLKISRKFDIKNDNCRVCLEDEAIKPVFCLQCLKTVSCEQCFIECLNEELTDVVKCLNCQRKSPKACNLFAGLEGRKAKGVHKFYRSNQLPYRLRFIPI</sequence>
<dbReference type="OrthoDB" id="5877621at2759"/>
<evidence type="ECO:0000313" key="1">
    <source>
        <dbReference type="EMBL" id="CAD5205527.1"/>
    </source>
</evidence>
<evidence type="ECO:0008006" key="3">
    <source>
        <dbReference type="Google" id="ProtNLM"/>
    </source>
</evidence>
<dbReference type="AlphaFoldDB" id="A0A811JQ81"/>
<keyword evidence="2" id="KW-1185">Reference proteome</keyword>
<evidence type="ECO:0000313" key="2">
    <source>
        <dbReference type="Proteomes" id="UP000614601"/>
    </source>
</evidence>
<dbReference type="Proteomes" id="UP000783686">
    <property type="component" value="Unassembled WGS sequence"/>
</dbReference>
<reference evidence="1" key="1">
    <citation type="submission" date="2020-09" db="EMBL/GenBank/DDBJ databases">
        <authorList>
            <person name="Kikuchi T."/>
        </authorList>
    </citation>
    <scope>NUCLEOTIDE SEQUENCE</scope>
    <source>
        <strain evidence="1">SH1</strain>
    </source>
</reference>
<dbReference type="EMBL" id="CAJFCW020000001">
    <property type="protein sequence ID" value="CAG9077880.1"/>
    <property type="molecule type" value="Genomic_DNA"/>
</dbReference>
<gene>
    <name evidence="1" type="ORF">BOKJ2_LOCUS211</name>
</gene>
<protein>
    <recommendedName>
        <fullName evidence="3">RING-type domain-containing protein</fullName>
    </recommendedName>
</protein>